<evidence type="ECO:0000256" key="5">
    <source>
        <dbReference type="ARBA" id="ARBA00023110"/>
    </source>
</evidence>
<evidence type="ECO:0000313" key="8">
    <source>
        <dbReference type="EMBL" id="MYM65296.1"/>
    </source>
</evidence>
<keyword evidence="4" id="KW-0732">Signal</keyword>
<dbReference type="AlphaFoldDB" id="A0A7X4GLP0"/>
<dbReference type="EMBL" id="WWCK01000001">
    <property type="protein sequence ID" value="MYM65296.1"/>
    <property type="molecule type" value="Genomic_DNA"/>
</dbReference>
<dbReference type="InterPro" id="IPR050245">
    <property type="entry name" value="PrsA_foldase"/>
</dbReference>
<evidence type="ECO:0000256" key="2">
    <source>
        <dbReference type="ARBA" id="ARBA00007656"/>
    </source>
</evidence>
<dbReference type="PANTHER" id="PTHR47245">
    <property type="entry name" value="PEPTIDYLPROLYL ISOMERASE"/>
    <property type="match status" value="1"/>
</dbReference>
<dbReference type="RefSeq" id="WP_161011923.1">
    <property type="nucleotide sequence ID" value="NZ_WWCK01000001.1"/>
</dbReference>
<dbReference type="SUPFAM" id="SSF109998">
    <property type="entry name" value="Triger factor/SurA peptide-binding domain-like"/>
    <property type="match status" value="1"/>
</dbReference>
<name>A0A7X4GLP0_9BURK</name>
<evidence type="ECO:0000256" key="6">
    <source>
        <dbReference type="ARBA" id="ARBA00023235"/>
    </source>
</evidence>
<feature type="domain" description="PpiC" evidence="7">
    <location>
        <begin position="131"/>
        <end position="242"/>
    </location>
</feature>
<dbReference type="GO" id="GO:0003755">
    <property type="term" value="F:peptidyl-prolyl cis-trans isomerase activity"/>
    <property type="evidence" value="ECO:0007669"/>
    <property type="project" value="UniProtKB-KW"/>
</dbReference>
<organism evidence="8 9">
    <name type="scientific">Duganella rivi</name>
    <dbReference type="NCBI Taxonomy" id="2666083"/>
    <lineage>
        <taxon>Bacteria</taxon>
        <taxon>Pseudomonadati</taxon>
        <taxon>Pseudomonadota</taxon>
        <taxon>Betaproteobacteria</taxon>
        <taxon>Burkholderiales</taxon>
        <taxon>Oxalobacteraceae</taxon>
        <taxon>Telluria group</taxon>
        <taxon>Duganella</taxon>
    </lineage>
</organism>
<evidence type="ECO:0000313" key="9">
    <source>
        <dbReference type="Proteomes" id="UP000450012"/>
    </source>
</evidence>
<dbReference type="Proteomes" id="UP000450012">
    <property type="component" value="Unassembled WGS sequence"/>
</dbReference>
<evidence type="ECO:0000256" key="4">
    <source>
        <dbReference type="ARBA" id="ARBA00022729"/>
    </source>
</evidence>
<accession>A0A7X4GLP0</accession>
<gene>
    <name evidence="8" type="primary">epsD</name>
    <name evidence="8" type="ORF">GTP45_00425</name>
</gene>
<dbReference type="NCBIfam" id="TIGR02925">
    <property type="entry name" value="cis_trans_EpsD"/>
    <property type="match status" value="1"/>
</dbReference>
<comment type="similarity">
    <text evidence="2">Belongs to the PpiC/parvulin rotamase family.</text>
</comment>
<dbReference type="Pfam" id="PF13145">
    <property type="entry name" value="Rotamase_2"/>
    <property type="match status" value="1"/>
</dbReference>
<evidence type="ECO:0000256" key="1">
    <source>
        <dbReference type="ARBA" id="ARBA00000971"/>
    </source>
</evidence>
<dbReference type="Pfam" id="PF13624">
    <property type="entry name" value="SurA_N_3"/>
    <property type="match status" value="1"/>
</dbReference>
<evidence type="ECO:0000256" key="3">
    <source>
        <dbReference type="ARBA" id="ARBA00013194"/>
    </source>
</evidence>
<dbReference type="InterPro" id="IPR027304">
    <property type="entry name" value="Trigger_fact/SurA_dom_sf"/>
</dbReference>
<dbReference type="EC" id="5.2.1.8" evidence="3"/>
<keyword evidence="5" id="KW-0697">Rotamase</keyword>
<dbReference type="Gene3D" id="1.10.8.1040">
    <property type="match status" value="1"/>
</dbReference>
<dbReference type="InterPro" id="IPR014274">
    <property type="entry name" value="PPIase_EpsD"/>
</dbReference>
<proteinExistence type="inferred from homology"/>
<comment type="caution">
    <text evidence="8">The sequence shown here is derived from an EMBL/GenBank/DDBJ whole genome shotgun (WGS) entry which is preliminary data.</text>
</comment>
<keyword evidence="6 8" id="KW-0413">Isomerase</keyword>
<reference evidence="8 9" key="1">
    <citation type="submission" date="2019-12" db="EMBL/GenBank/DDBJ databases">
        <title>Novel species isolated from a subtropical stream in China.</title>
        <authorList>
            <person name="Lu H."/>
        </authorList>
    </citation>
    <scope>NUCLEOTIDE SEQUENCE [LARGE SCALE GENOMIC DNA]</scope>
    <source>
        <strain evidence="8 9">FT55W</strain>
    </source>
</reference>
<dbReference type="PROSITE" id="PS51257">
    <property type="entry name" value="PROKAR_LIPOPROTEIN"/>
    <property type="match status" value="1"/>
</dbReference>
<dbReference type="PANTHER" id="PTHR47245:SF1">
    <property type="entry name" value="FOLDASE PROTEIN PRSA"/>
    <property type="match status" value="1"/>
</dbReference>
<keyword evidence="9" id="KW-1185">Reference proteome</keyword>
<evidence type="ECO:0000259" key="7">
    <source>
        <dbReference type="Pfam" id="PF13145"/>
    </source>
</evidence>
<protein>
    <recommendedName>
        <fullName evidence="3">peptidylprolyl isomerase</fullName>
        <ecNumber evidence="3">5.2.1.8</ecNumber>
    </recommendedName>
</protein>
<sequence>MLNKFTRANSTTNRARAPLQAAGVLLVLLALAGCSKGSHKPGQALASVNGEEVTVLQLNEELQRANVPAQQQETASKQLLESLIDRQLLLSEATKEKLDRDPKVVQSIERAKALIIAQAYMQKHLPAPTKPTAAEVSEYYAKNPVFFANRKVLEMRQLVVATKDLSPELKAVLDANKSLEEVASWMEAHKVEFSRSQAARATSDLPPEMSAKVLSLPKGQLFIVREGARSVIIAVTDIKDAPVTEQVAAPQIEQFLAGQRSKTAAAAEMARLRAAAKIEYFNKTTGEPEAAPAATPAAAPAPAAAAAVPAATDAASAGDATARGVAGLK</sequence>
<comment type="catalytic activity">
    <reaction evidence="1">
        <text>[protein]-peptidylproline (omega=180) = [protein]-peptidylproline (omega=0)</text>
        <dbReference type="Rhea" id="RHEA:16237"/>
        <dbReference type="Rhea" id="RHEA-COMP:10747"/>
        <dbReference type="Rhea" id="RHEA-COMP:10748"/>
        <dbReference type="ChEBI" id="CHEBI:83833"/>
        <dbReference type="ChEBI" id="CHEBI:83834"/>
        <dbReference type="EC" id="5.2.1.8"/>
    </reaction>
</comment>
<dbReference type="InterPro" id="IPR000297">
    <property type="entry name" value="PPIase_PpiC"/>
</dbReference>